<sequence>MYIFNSIKCLAGRCLLLSLLIFSHELHSSVFYYPIGRWPYIERNVENIKSLCNEVWDVDGRELLVLRTIVDEGVVKDTFNVHAVRMLIEFSDKDVYIDDNGVASTDLLNGVIISVERIRHFHEILSQNKIERCNID</sequence>
<organism evidence="1 2">
    <name type="scientific">Salmonella enterica</name>
    <name type="common">Salmonella choleraesuis</name>
    <dbReference type="NCBI Taxonomy" id="28901"/>
    <lineage>
        <taxon>Bacteria</taxon>
        <taxon>Pseudomonadati</taxon>
        <taxon>Pseudomonadota</taxon>
        <taxon>Gammaproteobacteria</taxon>
        <taxon>Enterobacterales</taxon>
        <taxon>Enterobacteriaceae</taxon>
        <taxon>Salmonella</taxon>
    </lineage>
</organism>
<proteinExistence type="predicted"/>
<name>A0A379Q8Y0_SALER</name>
<protein>
    <submittedName>
        <fullName evidence="1">Uncharacterized protein</fullName>
    </submittedName>
</protein>
<accession>A0A379Q8Y0</accession>
<dbReference type="Proteomes" id="UP000254773">
    <property type="component" value="Unassembled WGS sequence"/>
</dbReference>
<gene>
    <name evidence="1" type="ORF">NCTC9854_03242</name>
</gene>
<reference evidence="1 2" key="1">
    <citation type="submission" date="2018-06" db="EMBL/GenBank/DDBJ databases">
        <authorList>
            <consortium name="Pathogen Informatics"/>
            <person name="Doyle S."/>
        </authorList>
    </citation>
    <scope>NUCLEOTIDE SEQUENCE [LARGE SCALE GENOMIC DNA]</scope>
    <source>
        <strain evidence="1 2">NCTC9854</strain>
    </source>
</reference>
<dbReference type="AlphaFoldDB" id="A0A379Q8Y0"/>
<evidence type="ECO:0000313" key="1">
    <source>
        <dbReference type="EMBL" id="SUF38898.1"/>
    </source>
</evidence>
<evidence type="ECO:0000313" key="2">
    <source>
        <dbReference type="Proteomes" id="UP000254773"/>
    </source>
</evidence>
<dbReference type="EMBL" id="UGWI01000001">
    <property type="protein sequence ID" value="SUF38898.1"/>
    <property type="molecule type" value="Genomic_DNA"/>
</dbReference>